<dbReference type="OMA" id="AADWKWW"/>
<dbReference type="GeneID" id="63787094"/>
<dbReference type="NCBIfam" id="TIGR01664">
    <property type="entry name" value="DNA-3'-Pase"/>
    <property type="match status" value="1"/>
</dbReference>
<dbReference type="SUPFAM" id="SSF56784">
    <property type="entry name" value="HAD-like"/>
    <property type="match status" value="1"/>
</dbReference>
<keyword evidence="2" id="KW-1185">Reference proteome</keyword>
<dbReference type="OrthoDB" id="19045at2759"/>
<protein>
    <submittedName>
        <fullName evidence="1">Polynucleotide kinase 3 phosphatase-domain-containing protein</fullName>
    </submittedName>
</protein>
<dbReference type="InterPro" id="IPR006551">
    <property type="entry name" value="Polynucleotide_phosphatase"/>
</dbReference>
<dbReference type="NCBIfam" id="TIGR01662">
    <property type="entry name" value="HAD-SF-IIIA"/>
    <property type="match status" value="1"/>
</dbReference>
<dbReference type="GO" id="GO:0046403">
    <property type="term" value="F:polynucleotide 3'-phosphatase activity"/>
    <property type="evidence" value="ECO:0007669"/>
    <property type="project" value="TreeGrafter"/>
</dbReference>
<keyword evidence="1" id="KW-0808">Transferase</keyword>
<reference evidence="1 2" key="1">
    <citation type="submission" date="2016-07" db="EMBL/GenBank/DDBJ databases">
        <title>Pervasive Adenine N6-methylation of Active Genes in Fungi.</title>
        <authorList>
            <consortium name="DOE Joint Genome Institute"/>
            <person name="Mondo S.J."/>
            <person name="Dannebaum R.O."/>
            <person name="Kuo R.C."/>
            <person name="Labutti K."/>
            <person name="Haridas S."/>
            <person name="Kuo A."/>
            <person name="Salamov A."/>
            <person name="Ahrendt S.R."/>
            <person name="Lipzen A."/>
            <person name="Sullivan W."/>
            <person name="Andreopoulos W.B."/>
            <person name="Clum A."/>
            <person name="Lindquist E."/>
            <person name="Daum C."/>
            <person name="Ramamoorthy G.K."/>
            <person name="Gryganskyi A."/>
            <person name="Culley D."/>
            <person name="Magnuson J.K."/>
            <person name="James T.Y."/>
            <person name="O'Malley M.A."/>
            <person name="Stajich J.E."/>
            <person name="Spatafora J.W."/>
            <person name="Visel A."/>
            <person name="Grigoriev I.V."/>
        </authorList>
    </citation>
    <scope>NUCLEOTIDE SEQUENCE [LARGE SCALE GENOMIC DNA]</scope>
    <source>
        <strain evidence="1 2">12-1054</strain>
    </source>
</reference>
<dbReference type="SUPFAM" id="SSF52540">
    <property type="entry name" value="P-loop containing nucleoside triphosphate hydrolases"/>
    <property type="match status" value="1"/>
</dbReference>
<dbReference type="PANTHER" id="PTHR12083:SF9">
    <property type="entry name" value="BIFUNCTIONAL POLYNUCLEOTIDE PHOSPHATASE_KINASE"/>
    <property type="match status" value="1"/>
</dbReference>
<dbReference type="PANTHER" id="PTHR12083">
    <property type="entry name" value="BIFUNCTIONAL POLYNUCLEOTIDE PHOSPHATASE/KINASE"/>
    <property type="match status" value="1"/>
</dbReference>
<dbReference type="InterPro" id="IPR006549">
    <property type="entry name" value="HAD-SF_hydro_IIIA"/>
</dbReference>
<dbReference type="EMBL" id="MCFI01000008">
    <property type="protein sequence ID" value="ORY83121.1"/>
    <property type="molecule type" value="Genomic_DNA"/>
</dbReference>
<dbReference type="InterPro" id="IPR027417">
    <property type="entry name" value="P-loop_NTPase"/>
</dbReference>
<dbReference type="InterPro" id="IPR036412">
    <property type="entry name" value="HAD-like_sf"/>
</dbReference>
<dbReference type="Gene3D" id="3.40.50.300">
    <property type="entry name" value="P-loop containing nucleotide triphosphate hydrolases"/>
    <property type="match status" value="1"/>
</dbReference>
<accession>A0A1Y2FGR0</accession>
<dbReference type="Pfam" id="PF08645">
    <property type="entry name" value="PNK3P"/>
    <property type="match status" value="1"/>
</dbReference>
<proteinExistence type="predicted"/>
<dbReference type="Proteomes" id="UP000193685">
    <property type="component" value="Unassembled WGS sequence"/>
</dbReference>
<evidence type="ECO:0000313" key="2">
    <source>
        <dbReference type="Proteomes" id="UP000193685"/>
    </source>
</evidence>
<dbReference type="Pfam" id="PF13671">
    <property type="entry name" value="AAA_33"/>
    <property type="match status" value="1"/>
</dbReference>
<dbReference type="InterPro" id="IPR013954">
    <property type="entry name" value="PNK3P"/>
</dbReference>
<keyword evidence="1" id="KW-0418">Kinase</keyword>
<dbReference type="AlphaFoldDB" id="A0A1Y2FGR0"/>
<dbReference type="GO" id="GO:0003690">
    <property type="term" value="F:double-stranded DNA binding"/>
    <property type="evidence" value="ECO:0007669"/>
    <property type="project" value="TreeGrafter"/>
</dbReference>
<comment type="caution">
    <text evidence="1">The sequence shown here is derived from an EMBL/GenBank/DDBJ whole genome shotgun (WGS) entry which is preliminary data.</text>
</comment>
<dbReference type="RefSeq" id="XP_040725702.1">
    <property type="nucleotide sequence ID" value="XM_040870495.1"/>
</dbReference>
<name>A0A1Y2FGR0_PROLT</name>
<gene>
    <name evidence="1" type="ORF">BCR37DRAFT_386993</name>
</gene>
<dbReference type="GO" id="GO:0006281">
    <property type="term" value="P:DNA repair"/>
    <property type="evidence" value="ECO:0007669"/>
    <property type="project" value="TreeGrafter"/>
</dbReference>
<sequence>MSLPPSVKRQRTDAAAAVPSAASTFFAPLRDKVKIEPVWRLDGTLLTGTFKKSAQTQTDTTHPIKLAAFDLDDTLIKTRSGKTFSQSESDWKFFDSSVKPRLLKLAAEGYTLVIFSNQQNGSQQNGIVLKDGAKRYEQFKQKIRGIMMTLATPLICYAATGKDRFRKPNTGMLQHFLDHQYPGRSLDMQHSFFVGDAAGRIPQGKLLVDFSCTDRKFAHNAGLVFHTPDAFFCKMPERDFTWSKENDFDISKFTAVDELPVIIGSNKQELVLMVAPPAGGKTTFFFRYFEPLGYVHINQDTLKTRPRCLSAAAEALKQGLNVLVDNTNPAKSTRAEWIALCTTLQVPIRCFVLDTPLIIAYHNNAYRALGQPSEDLERRELLPQIAFSTFASAYQEPELGEGFTEVVHVPFVPDSTRSAWRQWYS</sequence>
<evidence type="ECO:0000313" key="1">
    <source>
        <dbReference type="EMBL" id="ORY83121.1"/>
    </source>
</evidence>
<dbReference type="InterPro" id="IPR023214">
    <property type="entry name" value="HAD_sf"/>
</dbReference>
<organism evidence="1 2">
    <name type="scientific">Protomyces lactucae-debilis</name>
    <dbReference type="NCBI Taxonomy" id="2754530"/>
    <lineage>
        <taxon>Eukaryota</taxon>
        <taxon>Fungi</taxon>
        <taxon>Dikarya</taxon>
        <taxon>Ascomycota</taxon>
        <taxon>Taphrinomycotina</taxon>
        <taxon>Taphrinomycetes</taxon>
        <taxon>Taphrinales</taxon>
        <taxon>Protomycetaceae</taxon>
        <taxon>Protomyces</taxon>
    </lineage>
</organism>
<dbReference type="STRING" id="56484.A0A1Y2FGR0"/>
<dbReference type="Gene3D" id="3.40.50.1000">
    <property type="entry name" value="HAD superfamily/HAD-like"/>
    <property type="match status" value="1"/>
</dbReference>
<dbReference type="GO" id="GO:0046404">
    <property type="term" value="F:ATP-dependent polydeoxyribonucleotide 5'-hydroxyl-kinase activity"/>
    <property type="evidence" value="ECO:0007669"/>
    <property type="project" value="TreeGrafter"/>
</dbReference>
<dbReference type="FunFam" id="3.40.50.300:FF:000737">
    <property type="entry name" value="Bifunctional polynucleotide phosphatase/kinase"/>
    <property type="match status" value="1"/>
</dbReference>